<dbReference type="InterPro" id="IPR036055">
    <property type="entry name" value="LDL_receptor-like_sf"/>
</dbReference>
<dbReference type="PRINTS" id="PR00261">
    <property type="entry name" value="LDLRECEPTOR"/>
</dbReference>
<feature type="region of interest" description="Disordered" evidence="12">
    <location>
        <begin position="799"/>
        <end position="822"/>
    </location>
</feature>
<reference evidence="16 17" key="1">
    <citation type="submission" date="2018-04" db="EMBL/GenBank/DDBJ databases">
        <authorList>
            <person name="Zhang X."/>
            <person name="Yuan J."/>
            <person name="Li F."/>
            <person name="Xiang J."/>
        </authorList>
    </citation>
    <scope>NUCLEOTIDE SEQUENCE [LARGE SCALE GENOMIC DNA]</scope>
    <source>
        <tissue evidence="16">Muscle</tissue>
    </source>
</reference>
<dbReference type="GO" id="GO:0006508">
    <property type="term" value="P:proteolysis"/>
    <property type="evidence" value="ECO:0007669"/>
    <property type="project" value="UniProtKB-KW"/>
</dbReference>
<evidence type="ECO:0000259" key="15">
    <source>
        <dbReference type="PROSITE" id="PS50240"/>
    </source>
</evidence>
<keyword evidence="8 13" id="KW-0472">Membrane</keyword>
<feature type="compositionally biased region" description="Acidic residues" evidence="12">
    <location>
        <begin position="430"/>
        <end position="439"/>
    </location>
</feature>
<dbReference type="SMART" id="SM00192">
    <property type="entry name" value="LDLa"/>
    <property type="match status" value="3"/>
</dbReference>
<evidence type="ECO:0000256" key="6">
    <source>
        <dbReference type="ARBA" id="ARBA00022968"/>
    </source>
</evidence>
<keyword evidence="4 11" id="KW-0378">Hydrolase</keyword>
<dbReference type="SUPFAM" id="SSF50494">
    <property type="entry name" value="Trypsin-like serine proteases"/>
    <property type="match status" value="1"/>
</dbReference>
<keyword evidence="3 13" id="KW-0812">Transmembrane</keyword>
<evidence type="ECO:0000256" key="1">
    <source>
        <dbReference type="ARBA" id="ARBA00004606"/>
    </source>
</evidence>
<dbReference type="InterPro" id="IPR043504">
    <property type="entry name" value="Peptidase_S1_PA_chymotrypsin"/>
</dbReference>
<evidence type="ECO:0000313" key="17">
    <source>
        <dbReference type="Proteomes" id="UP000283509"/>
    </source>
</evidence>
<dbReference type="FunFam" id="2.40.10.10:FF:000003">
    <property type="entry name" value="Transmembrane serine protease 3"/>
    <property type="match status" value="1"/>
</dbReference>
<organism evidence="16 17">
    <name type="scientific">Penaeus vannamei</name>
    <name type="common">Whiteleg shrimp</name>
    <name type="synonym">Litopenaeus vannamei</name>
    <dbReference type="NCBI Taxonomy" id="6689"/>
    <lineage>
        <taxon>Eukaryota</taxon>
        <taxon>Metazoa</taxon>
        <taxon>Ecdysozoa</taxon>
        <taxon>Arthropoda</taxon>
        <taxon>Crustacea</taxon>
        <taxon>Multicrustacea</taxon>
        <taxon>Malacostraca</taxon>
        <taxon>Eumalacostraca</taxon>
        <taxon>Eucarida</taxon>
        <taxon>Decapoda</taxon>
        <taxon>Dendrobranchiata</taxon>
        <taxon>Penaeoidea</taxon>
        <taxon>Penaeidae</taxon>
        <taxon>Penaeus</taxon>
    </lineage>
</organism>
<dbReference type="SUPFAM" id="SSF57424">
    <property type="entry name" value="LDL receptor-like module"/>
    <property type="match status" value="3"/>
</dbReference>
<dbReference type="PANTHER" id="PTHR24252">
    <property type="entry name" value="ACROSIN-RELATED"/>
    <property type="match status" value="1"/>
</dbReference>
<evidence type="ECO:0000256" key="7">
    <source>
        <dbReference type="ARBA" id="ARBA00022989"/>
    </source>
</evidence>
<feature type="disulfide bond" evidence="10">
    <location>
        <begin position="1680"/>
        <end position="1698"/>
    </location>
</feature>
<dbReference type="OrthoDB" id="6411962at2759"/>
<dbReference type="InterPro" id="IPR023415">
    <property type="entry name" value="LDLR_class-A_CS"/>
</dbReference>
<dbReference type="PROSITE" id="PS00135">
    <property type="entry name" value="TRYPSIN_SER"/>
    <property type="match status" value="1"/>
</dbReference>
<feature type="compositionally biased region" description="Pro residues" evidence="12">
    <location>
        <begin position="314"/>
        <end position="327"/>
    </location>
</feature>
<keyword evidence="6" id="KW-0735">Signal-anchor</keyword>
<feature type="region of interest" description="Disordered" evidence="12">
    <location>
        <begin position="924"/>
        <end position="946"/>
    </location>
</feature>
<dbReference type="SMART" id="SM00020">
    <property type="entry name" value="Tryp_SPc"/>
    <property type="match status" value="1"/>
</dbReference>
<keyword evidence="9 10" id="KW-1015">Disulfide bond</keyword>
<feature type="domain" description="Peptidase S1" evidence="15">
    <location>
        <begin position="1423"/>
        <end position="1661"/>
    </location>
</feature>
<dbReference type="PROSITE" id="PS50068">
    <property type="entry name" value="LDLRA_2"/>
    <property type="match status" value="3"/>
</dbReference>
<evidence type="ECO:0000256" key="4">
    <source>
        <dbReference type="ARBA" id="ARBA00022801"/>
    </source>
</evidence>
<dbReference type="Proteomes" id="UP000283509">
    <property type="component" value="Unassembled WGS sequence"/>
</dbReference>
<feature type="disulfide bond" evidence="10">
    <location>
        <begin position="1155"/>
        <end position="1173"/>
    </location>
</feature>
<feature type="region of interest" description="Disordered" evidence="12">
    <location>
        <begin position="1031"/>
        <end position="1074"/>
    </location>
</feature>
<dbReference type="PROSITE" id="PS01209">
    <property type="entry name" value="LDLRA_1"/>
    <property type="match status" value="2"/>
</dbReference>
<feature type="disulfide bond" evidence="10">
    <location>
        <begin position="1236"/>
        <end position="1251"/>
    </location>
</feature>
<feature type="domain" description="SEA" evidence="14">
    <location>
        <begin position="110"/>
        <end position="237"/>
    </location>
</feature>
<proteinExistence type="predicted"/>
<dbReference type="PROSITE" id="PS00134">
    <property type="entry name" value="TRYPSIN_HIS"/>
    <property type="match status" value="1"/>
</dbReference>
<protein>
    <submittedName>
        <fullName evidence="16">Serine protease nudel</fullName>
    </submittedName>
</protein>
<feature type="compositionally biased region" description="Basic and acidic residues" evidence="12">
    <location>
        <begin position="393"/>
        <end position="413"/>
    </location>
</feature>
<accession>A0A423TYK3</accession>
<dbReference type="EMBL" id="QCYY01000958">
    <property type="protein sequence ID" value="ROT81538.1"/>
    <property type="molecule type" value="Genomic_DNA"/>
</dbReference>
<dbReference type="InterPro" id="IPR000082">
    <property type="entry name" value="SEA_dom"/>
</dbReference>
<dbReference type="InterPro" id="IPR001254">
    <property type="entry name" value="Trypsin_dom"/>
</dbReference>
<dbReference type="PANTHER" id="PTHR24252:SF7">
    <property type="entry name" value="HYALIN"/>
    <property type="match status" value="1"/>
</dbReference>
<dbReference type="InterPro" id="IPR018114">
    <property type="entry name" value="TRYPSIN_HIS"/>
</dbReference>
<dbReference type="InterPro" id="IPR002172">
    <property type="entry name" value="LDrepeatLR_classA_rpt"/>
</dbReference>
<dbReference type="CDD" id="cd00190">
    <property type="entry name" value="Tryp_SPc"/>
    <property type="match status" value="1"/>
</dbReference>
<gene>
    <name evidence="16" type="ORF">C7M84_025303</name>
</gene>
<feature type="disulfide bond" evidence="10">
    <location>
        <begin position="1167"/>
        <end position="1182"/>
    </location>
</feature>
<evidence type="ECO:0000256" key="12">
    <source>
        <dbReference type="SAM" id="MobiDB-lite"/>
    </source>
</evidence>
<sequence length="1708" mass="188779">MSAPTFIAAREAQRRRVLRQGVRGTTTAQGDFTPYGYVSRPGSTPLSYSLWGSNASTTSSEESYRRQFNRTLCRVVFGCAVLLVILAVLGIVGIAVYLGVLTNDGEGSEYEVRYRGQLKVTAGDTWIPDLARPASPAFRAKALKYEKMLESVYENSFLKGSLRNAKVLRILRNPENNRGLNLHFRLALDRRKMPSHVDNTELAVKDVLLQELMSLEPVAFQKVAIDIDSFRMARESNVTRTESAASSAPKEEEEEVQVIKVEGTQESPGGSIVIKKPSGTADRSQQEESSTVANLIYQFGAWRPVNPYNFRPSSPDPSAHPRPPILQPHPEASTPLEASGEGQGRHASASHDQEDYDQQHHDYGFYYYNYDSSSSASNYDDHNHNHTTYNNHYNHDDDHHDSSTHDDRKREHVAVQQSVRNSPRGPGLEGEQDDDEEEPVEGRPPGDSGGPDPPPNRTPSSAEHLITFQDILEGNRRRPLFSASHSSADSQTASTASHQTLGLPHVTSYTGVREPQPPKPPADFRFPLDRFRYPSTSYAVTTMPPATEPTVAASSFNIWDFLTTRKPLILNTEVVTSTSIDVQYGSTSSDQGTTQYGPVYRPTSELAPVYRPTIDNGPVYRPDQGTTDEYGPVYRPSSEPAPLKEFSGDQNFLTVPVISGTNVRYITMNKTRTNYPNVVIVNLQATPEAETTTPETSSRGDGRRFNTKFLEDIFQTVLRNTNYRGIDGATHFRNSGFSNRRGKPIDLDIPDSPAPLLDEETNESLSLWSVLRNLSQVYLSDPAIIQQLQDFEKAASQKANRGTTATSTSQSTTQDQTTTPNLTPFFQHLRGSQNPFLKNSNVVASQQAPAYAYIPLHDPDASERSDASTDDDKGPAPALNYTLQHITPRPASGVTYPMDYTPQPIRYTSSPFTTLFMTGVGGKSSGSPQVISVSSRSPVIPSGSSSMTNSPIHTFVLKEGQSMEDLLQEIFDTISLEEENEAFPSTDAPSSDVETTTEDLETTYQTTRETESRDSVLESINRILQQHLEKMNNQSKDSSREQSSTAPSTAPEPSPPSREPSKPHEGIDPIHDLFPVMTRPMNFIRTTTPKPYEILDDGDNEIKTTVVGDGMASTEEVRTETSIDVSYSVHSATTEIALINNDTVQACQSKSQFRCKSGECIAESSRCNLIQDCRDSSDERDCSCADFLKSKFLTRKICDGIVDCWDHSDESNCEWCKPGQFICPGTTQCIEQSQVCDGITDCKDGDDERTCVTIAPDVPAANSLDYHGEGYLMVRKHGVWGKLCLDNFEQVTSRASATWTVSDLGQAVCKTLTFSNFSRVERSPDTTLVKRSRPNIPSRYHSLLPPPDPAAPSPVYYEINVSDKGFLPTRARSVPEDTSSATDLTLSLDFEKTTCPRKDVVKVSCEGLQCGMRPRAVHHRARIVGGSNSGPGSWPWHAALYKEGEYQCGATLINDRWLVSAGHCFYSATNNHWVARLGALRRGSKFPSPYEQLRHITHIFIHPEYVETGFINDITLLSVNEPVRFTDYVRPVCLPPPGAGIEDGRLCTLVGWGQLFEVGRIFPDTLQEVQVPLISTSECRKRTVFIPLYRITDDMFCAGYDRGGRDACLGDSGGPLMCQEPNGAWQLVGVTSNGYGCARPHRPGVYTKVVNYLDWMNQVMELTKSELVVPVPAQCEGHRCPLGQCLSASNVCNGVVECSDGSDEAQCH</sequence>
<feature type="region of interest" description="Disordered" evidence="12">
    <location>
        <begin position="857"/>
        <end position="876"/>
    </location>
</feature>
<comment type="caution">
    <text evidence="16">The sequence shown here is derived from an EMBL/GenBank/DDBJ whole genome shotgun (WGS) entry which is preliminary data.</text>
</comment>
<dbReference type="STRING" id="6689.A0A423TYK3"/>
<feature type="region of interest" description="Disordered" evidence="12">
    <location>
        <begin position="238"/>
        <end position="289"/>
    </location>
</feature>
<feature type="compositionally biased region" description="Low complexity" evidence="12">
    <location>
        <begin position="803"/>
        <end position="819"/>
    </location>
</feature>
<evidence type="ECO:0000256" key="3">
    <source>
        <dbReference type="ARBA" id="ARBA00022692"/>
    </source>
</evidence>
<dbReference type="GO" id="GO:0004252">
    <property type="term" value="F:serine-type endopeptidase activity"/>
    <property type="evidence" value="ECO:0007669"/>
    <property type="project" value="InterPro"/>
</dbReference>
<evidence type="ECO:0000256" key="8">
    <source>
        <dbReference type="ARBA" id="ARBA00023136"/>
    </source>
</evidence>
<keyword evidence="5 11" id="KW-0720">Serine protease</keyword>
<feature type="region of interest" description="Disordered" evidence="12">
    <location>
        <begin position="481"/>
        <end position="502"/>
    </location>
</feature>
<dbReference type="InterPro" id="IPR033116">
    <property type="entry name" value="TRYPSIN_SER"/>
</dbReference>
<keyword evidence="7 13" id="KW-1133">Transmembrane helix</keyword>
<feature type="compositionally biased region" description="Low complexity" evidence="12">
    <location>
        <begin position="482"/>
        <end position="500"/>
    </location>
</feature>
<comment type="subcellular location">
    <subcellularLocation>
        <location evidence="1">Membrane</location>
        <topology evidence="1">Single-pass type II membrane protein</topology>
    </subcellularLocation>
</comment>
<dbReference type="Pfam" id="PF00057">
    <property type="entry name" value="Ldl_recept_a"/>
    <property type="match status" value="3"/>
</dbReference>
<dbReference type="Gene3D" id="4.10.400.10">
    <property type="entry name" value="Low-density Lipoprotein Receptor"/>
    <property type="match status" value="3"/>
</dbReference>
<dbReference type="InterPro" id="IPR036364">
    <property type="entry name" value="SEA_dom_sf"/>
</dbReference>
<feature type="transmembrane region" description="Helical" evidence="13">
    <location>
        <begin position="75"/>
        <end position="100"/>
    </location>
</feature>
<feature type="region of interest" description="Disordered" evidence="12">
    <location>
        <begin position="610"/>
        <end position="646"/>
    </location>
</feature>
<feature type="region of interest" description="Disordered" evidence="12">
    <location>
        <begin position="980"/>
        <end position="1016"/>
    </location>
</feature>
<dbReference type="PROSITE" id="PS50240">
    <property type="entry name" value="TRYPSIN_DOM"/>
    <property type="match status" value="1"/>
</dbReference>
<dbReference type="CDD" id="cd00112">
    <property type="entry name" value="LDLa"/>
    <property type="match status" value="3"/>
</dbReference>
<evidence type="ECO:0000313" key="16">
    <source>
        <dbReference type="EMBL" id="ROT81538.1"/>
    </source>
</evidence>
<dbReference type="Pfam" id="PF01390">
    <property type="entry name" value="SEA"/>
    <property type="match status" value="1"/>
</dbReference>
<keyword evidence="17" id="KW-1185">Reference proteome</keyword>
<evidence type="ECO:0000259" key="14">
    <source>
        <dbReference type="PROSITE" id="PS50024"/>
    </source>
</evidence>
<evidence type="ECO:0000256" key="10">
    <source>
        <dbReference type="PROSITE-ProRule" id="PRU00124"/>
    </source>
</evidence>
<dbReference type="InterPro" id="IPR009003">
    <property type="entry name" value="Peptidase_S1_PA"/>
</dbReference>
<dbReference type="Pfam" id="PF00089">
    <property type="entry name" value="Trypsin"/>
    <property type="match status" value="1"/>
</dbReference>
<feature type="region of interest" description="Disordered" evidence="12">
    <location>
        <begin position="377"/>
        <end position="461"/>
    </location>
</feature>
<feature type="disulfide bond" evidence="10">
    <location>
        <begin position="1692"/>
        <end position="1707"/>
    </location>
</feature>
<evidence type="ECO:0000256" key="5">
    <source>
        <dbReference type="ARBA" id="ARBA00022825"/>
    </source>
</evidence>
<name>A0A423TYK3_PENVA</name>
<keyword evidence="2 11" id="KW-0645">Protease</keyword>
<feature type="compositionally biased region" description="Basic and acidic residues" evidence="12">
    <location>
        <begin position="857"/>
        <end position="874"/>
    </location>
</feature>
<reference evidence="16 17" key="2">
    <citation type="submission" date="2019-01" db="EMBL/GenBank/DDBJ databases">
        <title>The decoding of complex shrimp genome reveals the adaptation for benthos swimmer, frequently molting mechanism and breeding impact on genome.</title>
        <authorList>
            <person name="Sun Y."/>
            <person name="Gao Y."/>
            <person name="Yu Y."/>
        </authorList>
    </citation>
    <scope>NUCLEOTIDE SEQUENCE [LARGE SCALE GENOMIC DNA]</scope>
    <source>
        <tissue evidence="16">Muscle</tissue>
    </source>
</reference>
<dbReference type="GO" id="GO:0016020">
    <property type="term" value="C:membrane"/>
    <property type="evidence" value="ECO:0007669"/>
    <property type="project" value="UniProtKB-SubCell"/>
</dbReference>
<feature type="compositionally biased region" description="Low complexity" evidence="12">
    <location>
        <begin position="925"/>
        <end position="946"/>
    </location>
</feature>
<dbReference type="Gene3D" id="2.40.10.10">
    <property type="entry name" value="Trypsin-like serine proteases"/>
    <property type="match status" value="2"/>
</dbReference>
<feature type="compositionally biased region" description="Basic and acidic residues" evidence="12">
    <location>
        <begin position="1059"/>
        <end position="1071"/>
    </location>
</feature>
<evidence type="ECO:0000256" key="13">
    <source>
        <dbReference type="SAM" id="Phobius"/>
    </source>
</evidence>
<evidence type="ECO:0000256" key="2">
    <source>
        <dbReference type="ARBA" id="ARBA00022670"/>
    </source>
</evidence>
<comment type="caution">
    <text evidence="10">Lacks conserved residue(s) required for the propagation of feature annotation.</text>
</comment>
<dbReference type="PROSITE" id="PS50024">
    <property type="entry name" value="SEA"/>
    <property type="match status" value="1"/>
</dbReference>
<feature type="region of interest" description="Disordered" evidence="12">
    <location>
        <begin position="308"/>
        <end position="354"/>
    </location>
</feature>
<evidence type="ECO:0000256" key="9">
    <source>
        <dbReference type="ARBA" id="ARBA00023157"/>
    </source>
</evidence>
<dbReference type="SUPFAM" id="SSF82671">
    <property type="entry name" value="SEA domain"/>
    <property type="match status" value="1"/>
</dbReference>
<evidence type="ECO:0000256" key="11">
    <source>
        <dbReference type="RuleBase" id="RU363034"/>
    </source>
</evidence>